<protein>
    <submittedName>
        <fullName evidence="2">Sulfurtransferase TusA family protein</fullName>
    </submittedName>
</protein>
<dbReference type="InterPro" id="IPR001455">
    <property type="entry name" value="TusA-like"/>
</dbReference>
<dbReference type="GO" id="GO:0016740">
    <property type="term" value="F:transferase activity"/>
    <property type="evidence" value="ECO:0007669"/>
    <property type="project" value="UniProtKB-KW"/>
</dbReference>
<dbReference type="OrthoDB" id="9794210at2"/>
<dbReference type="CDD" id="cd00291">
    <property type="entry name" value="SirA_YedF_YeeD"/>
    <property type="match status" value="1"/>
</dbReference>
<feature type="domain" description="UPF0033" evidence="1">
    <location>
        <begin position="5"/>
        <end position="70"/>
    </location>
</feature>
<dbReference type="SUPFAM" id="SSF64307">
    <property type="entry name" value="SirA-like"/>
    <property type="match status" value="1"/>
</dbReference>
<organism evidence="2 3">
    <name type="scientific">Lichenicoccus roseus</name>
    <dbReference type="NCBI Taxonomy" id="2683649"/>
    <lineage>
        <taxon>Bacteria</taxon>
        <taxon>Pseudomonadati</taxon>
        <taxon>Pseudomonadota</taxon>
        <taxon>Alphaproteobacteria</taxon>
        <taxon>Acetobacterales</taxon>
        <taxon>Acetobacteraceae</taxon>
        <taxon>Lichenicoccus</taxon>
    </lineage>
</organism>
<accession>A0A5R9J9S5</accession>
<name>A0A5R9J9S5_9PROT</name>
<evidence type="ECO:0000259" key="1">
    <source>
        <dbReference type="Pfam" id="PF01206"/>
    </source>
</evidence>
<evidence type="ECO:0000313" key="2">
    <source>
        <dbReference type="EMBL" id="TLU72351.1"/>
    </source>
</evidence>
<sequence length="75" mass="8492">MPDHHLDITRETCPMTFVRTRLALDRIVPGETLHVLLAGDEPHRNVVRNAESLGHAVTADDARPDGFRLVSIRRR</sequence>
<dbReference type="Gene3D" id="3.30.110.40">
    <property type="entry name" value="TusA-like domain"/>
    <property type="match status" value="1"/>
</dbReference>
<keyword evidence="3" id="KW-1185">Reference proteome</keyword>
<dbReference type="Pfam" id="PF01206">
    <property type="entry name" value="TusA"/>
    <property type="match status" value="1"/>
</dbReference>
<dbReference type="Proteomes" id="UP000305654">
    <property type="component" value="Unassembled WGS sequence"/>
</dbReference>
<reference evidence="2 3" key="1">
    <citation type="submission" date="2019-05" db="EMBL/GenBank/DDBJ databases">
        <authorList>
            <person name="Pankratov T."/>
            <person name="Grouzdev D."/>
        </authorList>
    </citation>
    <scope>NUCLEOTIDE SEQUENCE [LARGE SCALE GENOMIC DNA]</scope>
    <source>
        <strain evidence="2 3">KEBCLARHB70R</strain>
    </source>
</reference>
<dbReference type="InterPro" id="IPR036868">
    <property type="entry name" value="TusA-like_sf"/>
</dbReference>
<dbReference type="RefSeq" id="WP_138325813.1">
    <property type="nucleotide sequence ID" value="NZ_VCDI01000003.1"/>
</dbReference>
<dbReference type="AlphaFoldDB" id="A0A5R9J9S5"/>
<comment type="caution">
    <text evidence="2">The sequence shown here is derived from an EMBL/GenBank/DDBJ whole genome shotgun (WGS) entry which is preliminary data.</text>
</comment>
<dbReference type="EMBL" id="VCDI01000003">
    <property type="protein sequence ID" value="TLU72351.1"/>
    <property type="molecule type" value="Genomic_DNA"/>
</dbReference>
<proteinExistence type="predicted"/>
<gene>
    <name evidence="2" type="ORF">FE263_09715</name>
</gene>
<keyword evidence="2" id="KW-0808">Transferase</keyword>
<evidence type="ECO:0000313" key="3">
    <source>
        <dbReference type="Proteomes" id="UP000305654"/>
    </source>
</evidence>